<protein>
    <recommendedName>
        <fullName evidence="2">Ice-binding protein C-terminal domain-containing protein</fullName>
    </recommendedName>
</protein>
<dbReference type="EMBL" id="JBEPLU010000001">
    <property type="protein sequence ID" value="MET3525388.1"/>
    <property type="molecule type" value="Genomic_DNA"/>
</dbReference>
<feature type="chain" id="PRO_5045964338" description="Ice-binding protein C-terminal domain-containing protein" evidence="1">
    <location>
        <begin position="21"/>
        <end position="200"/>
    </location>
</feature>
<dbReference type="NCBIfam" id="TIGR02595">
    <property type="entry name" value="PEP_CTERM"/>
    <property type="match status" value="1"/>
</dbReference>
<sequence length="200" mass="20218">MKKLLLATCAAFAVSSGASAAIIPVLDTVTPVGPDFEFSYSGTLAGDQGLVPGSQLIIYDFAGYVDGSISSGIYAADLAATVEFTSALLPPPSDTDDPLVPNLVFTWTGAPFNAAGGPFADVSFAGLTAHSIYSAVQKDGFSAKAVTNNGAATGDEAFNIGRVGVPMASVVPEPAAWALMILGFGVAGASLRARRRLAVA</sequence>
<feature type="domain" description="Ice-binding protein C-terminal" evidence="2">
    <location>
        <begin position="171"/>
        <end position="195"/>
    </location>
</feature>
<comment type="caution">
    <text evidence="3">The sequence shown here is derived from an EMBL/GenBank/DDBJ whole genome shotgun (WGS) entry which is preliminary data.</text>
</comment>
<gene>
    <name evidence="3" type="ORF">ABID41_000483</name>
</gene>
<dbReference type="InterPro" id="IPR013424">
    <property type="entry name" value="Ice-binding_C"/>
</dbReference>
<dbReference type="NCBIfam" id="NF035944">
    <property type="entry name" value="PEPxxWA-CTERM"/>
    <property type="match status" value="1"/>
</dbReference>
<dbReference type="RefSeq" id="WP_331930544.1">
    <property type="nucleotide sequence ID" value="NZ_JBEPLU010000001.1"/>
</dbReference>
<evidence type="ECO:0000313" key="3">
    <source>
        <dbReference type="EMBL" id="MET3525388.1"/>
    </source>
</evidence>
<dbReference type="Pfam" id="PF07589">
    <property type="entry name" value="PEP-CTERM"/>
    <property type="match status" value="1"/>
</dbReference>
<reference evidence="3 4" key="1">
    <citation type="submission" date="2024-06" db="EMBL/GenBank/DDBJ databases">
        <title>Genomic Encyclopedia of Type Strains, Phase IV (KMG-IV): sequencing the most valuable type-strain genomes for metagenomic binning, comparative biology and taxonomic classification.</title>
        <authorList>
            <person name="Goeker M."/>
        </authorList>
    </citation>
    <scope>NUCLEOTIDE SEQUENCE [LARGE SCALE GENOMIC DNA]</scope>
    <source>
        <strain evidence="3 4">DSM 17809</strain>
    </source>
</reference>
<keyword evidence="4" id="KW-1185">Reference proteome</keyword>
<organism evidence="3 4">
    <name type="scientific">Phenylobacterium koreense</name>
    <dbReference type="NCBI Taxonomy" id="266125"/>
    <lineage>
        <taxon>Bacteria</taxon>
        <taxon>Pseudomonadati</taxon>
        <taxon>Pseudomonadota</taxon>
        <taxon>Alphaproteobacteria</taxon>
        <taxon>Caulobacterales</taxon>
        <taxon>Caulobacteraceae</taxon>
        <taxon>Phenylobacterium</taxon>
    </lineage>
</organism>
<dbReference type="Proteomes" id="UP001549110">
    <property type="component" value="Unassembled WGS sequence"/>
</dbReference>
<evidence type="ECO:0000256" key="1">
    <source>
        <dbReference type="SAM" id="SignalP"/>
    </source>
</evidence>
<evidence type="ECO:0000259" key="2">
    <source>
        <dbReference type="Pfam" id="PF07589"/>
    </source>
</evidence>
<evidence type="ECO:0000313" key="4">
    <source>
        <dbReference type="Proteomes" id="UP001549110"/>
    </source>
</evidence>
<accession>A0ABV2EEC6</accession>
<feature type="signal peptide" evidence="1">
    <location>
        <begin position="1"/>
        <end position="20"/>
    </location>
</feature>
<keyword evidence="1" id="KW-0732">Signal</keyword>
<name>A0ABV2EEC6_9CAUL</name>
<proteinExistence type="predicted"/>